<protein>
    <submittedName>
        <fullName evidence="7">ABC transporter substrate-binding protein</fullName>
    </submittedName>
</protein>
<reference evidence="7 8" key="1">
    <citation type="submission" date="2020-06" db="EMBL/GenBank/DDBJ databases">
        <title>Sulfitobacter algicola sp. nov., isolated from green algae.</title>
        <authorList>
            <person name="Wang C."/>
        </authorList>
    </citation>
    <scope>NUCLEOTIDE SEQUENCE [LARGE SCALE GENOMIC DNA]</scope>
    <source>
        <strain evidence="7 8">1151</strain>
    </source>
</reference>
<evidence type="ECO:0000256" key="1">
    <source>
        <dbReference type="ARBA" id="ARBA00010062"/>
    </source>
</evidence>
<comment type="caution">
    <text evidence="7">The sequence shown here is derived from an EMBL/GenBank/DDBJ whole genome shotgun (WGS) entry which is preliminary data.</text>
</comment>
<evidence type="ECO:0000313" key="7">
    <source>
        <dbReference type="EMBL" id="NSX55581.1"/>
    </source>
</evidence>
<dbReference type="EMBL" id="JABUFE010000007">
    <property type="protein sequence ID" value="NSX55581.1"/>
    <property type="molecule type" value="Genomic_DNA"/>
</dbReference>
<name>A0ABX2IYC9_9RHOB</name>
<accession>A0ABX2IYC9</accession>
<dbReference type="InterPro" id="IPR028081">
    <property type="entry name" value="Leu-bd"/>
</dbReference>
<dbReference type="PANTHER" id="PTHR47235">
    <property type="entry name" value="BLR6548 PROTEIN"/>
    <property type="match status" value="1"/>
</dbReference>
<dbReference type="Pfam" id="PF13458">
    <property type="entry name" value="Peripla_BP_6"/>
    <property type="match status" value="1"/>
</dbReference>
<keyword evidence="2" id="KW-0813">Transport</keyword>
<dbReference type="CDD" id="cd19978">
    <property type="entry name" value="PBP1_ABC_ligand_binding-like"/>
    <property type="match status" value="1"/>
</dbReference>
<evidence type="ECO:0000259" key="6">
    <source>
        <dbReference type="Pfam" id="PF13458"/>
    </source>
</evidence>
<dbReference type="Gene3D" id="3.40.50.2300">
    <property type="match status" value="2"/>
</dbReference>
<keyword evidence="8" id="KW-1185">Reference proteome</keyword>
<evidence type="ECO:0000256" key="5">
    <source>
        <dbReference type="SAM" id="SignalP"/>
    </source>
</evidence>
<dbReference type="PRINTS" id="PR00337">
    <property type="entry name" value="LEUILEVALBP"/>
</dbReference>
<feature type="signal peptide" evidence="5">
    <location>
        <begin position="1"/>
        <end position="22"/>
    </location>
</feature>
<comment type="similarity">
    <text evidence="1">Belongs to the leucine-binding protein family.</text>
</comment>
<keyword evidence="3 5" id="KW-0732">Signal</keyword>
<dbReference type="RefSeq" id="WP_174138734.1">
    <property type="nucleotide sequence ID" value="NZ_JABUFE010000007.1"/>
</dbReference>
<feature type="domain" description="Leucine-binding protein" evidence="6">
    <location>
        <begin position="31"/>
        <end position="371"/>
    </location>
</feature>
<gene>
    <name evidence="7" type="ORF">HRQ87_12280</name>
</gene>
<dbReference type="InterPro" id="IPR000709">
    <property type="entry name" value="Leu_Ile_Val-bd"/>
</dbReference>
<organism evidence="7 8">
    <name type="scientific">Parasulfitobacter algicola</name>
    <dbReference type="NCBI Taxonomy" id="2614809"/>
    <lineage>
        <taxon>Bacteria</taxon>
        <taxon>Pseudomonadati</taxon>
        <taxon>Pseudomonadota</taxon>
        <taxon>Alphaproteobacteria</taxon>
        <taxon>Rhodobacterales</taxon>
        <taxon>Roseobacteraceae</taxon>
        <taxon>Parasulfitobacter</taxon>
    </lineage>
</organism>
<keyword evidence="4" id="KW-0029">Amino-acid transport</keyword>
<dbReference type="PANTHER" id="PTHR47235:SF1">
    <property type="entry name" value="BLR6548 PROTEIN"/>
    <property type="match status" value="1"/>
</dbReference>
<evidence type="ECO:0000256" key="2">
    <source>
        <dbReference type="ARBA" id="ARBA00022448"/>
    </source>
</evidence>
<evidence type="ECO:0000313" key="8">
    <source>
        <dbReference type="Proteomes" id="UP000777935"/>
    </source>
</evidence>
<proteinExistence type="inferred from homology"/>
<dbReference type="Proteomes" id="UP000777935">
    <property type="component" value="Unassembled WGS sequence"/>
</dbReference>
<dbReference type="InterPro" id="IPR028082">
    <property type="entry name" value="Peripla_BP_I"/>
</dbReference>
<feature type="chain" id="PRO_5046718452" evidence="5">
    <location>
        <begin position="23"/>
        <end position="381"/>
    </location>
</feature>
<evidence type="ECO:0000256" key="4">
    <source>
        <dbReference type="ARBA" id="ARBA00022970"/>
    </source>
</evidence>
<sequence length="381" mass="40902">MSFRAKLVFALSALVLPFTSLAETGVTDNQVVFGQIAALDGPAARLGLGVQAGINAAFAEANAKGGINGRTLVLESFDDGYEPDRSIEHINTMISNNKHFALIGTVGTPTNKVLQPIATQADLPLIGPFTGAGFLRNADNNNVYNVRGTYDAETEAWIAHLVDDLGLKKIAILYQDDSFGQAGLSGVNKALGRRNMKLVAEGTYTRNTTNVKDAVVNIREINPDAVVMVGAYRPVGEFIKLSRSLDFTPVFVTISFVGSQALADELWPEGAGVIISQVVPFPWDKSIPVVNDYQTALKAYNPNASFDFVTLEGYLIGRLAVAAVERAGSDLTRTAFLDAIESTSSLDLGGVNMSFNADDNQGIDEIFMTRLLPDGFFEPIE</sequence>
<dbReference type="SUPFAM" id="SSF53822">
    <property type="entry name" value="Periplasmic binding protein-like I"/>
    <property type="match status" value="1"/>
</dbReference>
<evidence type="ECO:0000256" key="3">
    <source>
        <dbReference type="ARBA" id="ARBA00022729"/>
    </source>
</evidence>